<dbReference type="AlphaFoldDB" id="A0ABD7XT23"/>
<dbReference type="EMBL" id="CP090640">
    <property type="protein sequence ID" value="WFN15870.1"/>
    <property type="molecule type" value="Genomic_DNA"/>
</dbReference>
<reference evidence="1 3" key="1">
    <citation type="submission" date="2021-03" db="EMBL/GenBank/DDBJ databases">
        <title>Clinical course, treatment and visual outcome of an outbreak of Burkholderia contaminans endophthalmitis following cataract surgery.</title>
        <authorList>
            <person name="Lind C."/>
            <person name="Olsen K."/>
            <person name="Angelsen N.K."/>
            <person name="Krefting E.A."/>
            <person name="Fossen K."/>
            <person name="Gravningen K."/>
            <person name="Depoorter E."/>
            <person name="Vandamme P."/>
            <person name="Bertelsen G."/>
        </authorList>
    </citation>
    <scope>NUCLEOTIDE SEQUENCE [LARGE SCALE GENOMIC DNA]</scope>
    <source>
        <strain evidence="1 3">51242556</strain>
    </source>
</reference>
<evidence type="ECO:0000313" key="1">
    <source>
        <dbReference type="EMBL" id="MBO1834698.1"/>
    </source>
</evidence>
<sequence>MRTIIPFDIHTFLSFLPGAGAGQAAAGKLFTPFAALLMITSRLPCGLALPLCVFPARQQAGVSLRCEPAA</sequence>
<protein>
    <submittedName>
        <fullName evidence="2">Uncharacterized protein</fullName>
    </submittedName>
</protein>
<organism evidence="2 4">
    <name type="scientific">Burkholderia contaminans</name>
    <dbReference type="NCBI Taxonomy" id="488447"/>
    <lineage>
        <taxon>Bacteria</taxon>
        <taxon>Pseudomonadati</taxon>
        <taxon>Pseudomonadota</taxon>
        <taxon>Betaproteobacteria</taxon>
        <taxon>Burkholderiales</taxon>
        <taxon>Burkholderiaceae</taxon>
        <taxon>Burkholderia</taxon>
        <taxon>Burkholderia cepacia complex</taxon>
    </lineage>
</organism>
<evidence type="ECO:0000313" key="3">
    <source>
        <dbReference type="Proteomes" id="UP000664048"/>
    </source>
</evidence>
<evidence type="ECO:0000313" key="2">
    <source>
        <dbReference type="EMBL" id="WFN15870.1"/>
    </source>
</evidence>
<keyword evidence="3" id="KW-1185">Reference proteome</keyword>
<proteinExistence type="predicted"/>
<dbReference type="Proteomes" id="UP001220209">
    <property type="component" value="Chromosome 1"/>
</dbReference>
<dbReference type="EMBL" id="JAGEMX010000021">
    <property type="protein sequence ID" value="MBO1834698.1"/>
    <property type="molecule type" value="Genomic_DNA"/>
</dbReference>
<evidence type="ECO:0000313" key="4">
    <source>
        <dbReference type="Proteomes" id="UP001220209"/>
    </source>
</evidence>
<accession>A0ABD7XT23</accession>
<gene>
    <name evidence="1" type="ORF">J4M89_35495</name>
    <name evidence="2" type="ORF">LXE91_08890</name>
</gene>
<dbReference type="Proteomes" id="UP000664048">
    <property type="component" value="Unassembled WGS sequence"/>
</dbReference>
<reference evidence="2 4" key="2">
    <citation type="submission" date="2021-12" db="EMBL/GenBank/DDBJ databases">
        <title>Genomic and phenotypic characterization of three Burkholderia contaminans isolates recovered from different sources.</title>
        <authorList>
            <person name="Lopez De Volder A."/>
            <person name="Fan Y."/>
            <person name="Nunvar J."/>
            <person name="Herrera T."/>
            <person name="Timp W."/>
            <person name="Degrossi J."/>
        </authorList>
    </citation>
    <scope>NUCLEOTIDE SEQUENCE [LARGE SCALE GENOMIC DNA]</scope>
    <source>
        <strain evidence="2 4">LMG 23361</strain>
    </source>
</reference>
<name>A0ABD7XT23_9BURK</name>
<dbReference type="RefSeq" id="WP_152683221.1">
    <property type="nucleotide sequence ID" value="NZ_BSTW01000006.1"/>
</dbReference>